<gene>
    <name evidence="1" type="ORF">O6H91_02G076900</name>
</gene>
<organism evidence="1 2">
    <name type="scientific">Diphasiastrum complanatum</name>
    <name type="common">Issler's clubmoss</name>
    <name type="synonym">Lycopodium complanatum</name>
    <dbReference type="NCBI Taxonomy" id="34168"/>
    <lineage>
        <taxon>Eukaryota</taxon>
        <taxon>Viridiplantae</taxon>
        <taxon>Streptophyta</taxon>
        <taxon>Embryophyta</taxon>
        <taxon>Tracheophyta</taxon>
        <taxon>Lycopodiopsida</taxon>
        <taxon>Lycopodiales</taxon>
        <taxon>Lycopodiaceae</taxon>
        <taxon>Lycopodioideae</taxon>
        <taxon>Diphasiastrum</taxon>
    </lineage>
</organism>
<sequence length="2000" mass="219215">MLSGDRRGVSARRGMTVLGKIPAVPKPINLPSQRLENRGLDPNVEIVPRGSVSWGSAGRSPPLSGNVWGNSQQSSSPPVSSAPWGTSTKNSGGLVGSASRPSSAGSGTRPSTADSGRKIQEVANTANAWNLSTSRPSSASGVLGQSHSQPSSNRPRSAETRPADLQRSLAQYPESYTGTPSSQAWGTSGNKIFVDELSHPARFTLSHGDFPSLGSEKTQDLRPQQLFFYPILVEAMLPWVPGNSLHSLLMRCNLVVDENGCCSGDQVTCDNHSIIRGAAAATSEVDNKEKALTDNWKNDSVLADGLSSGPDGSWRGDGPPLQSFPGQYPSPESWRKDGHGVASVHGSGDHWPRSGPPTGPYGAGVGPILPPGRFPYDSAGFMHHQRFGPGPIPPLRGGPAGYDRHGDGFRNVFSMRPTAMMPERPGPAFGPGVYTGPMPYESFGVYSGISGPGYRNMDEREMMVGMGNRPGFYGGFPHRPGPAEPFNLYRPGIGFGPHQSHNHPGMAREVVEMIGYEGESRHEGRINEVTGFRQNDDLKDGGNRVYRAHAGPAGKSDSEGNTWKRGRSVANDIGSEAQRHSFQGIPERPLHGHQDWGAAAFVDEPMDFSKPVFEDDTVFEIKKEVNQTLTGSDLSSLNTKTGYTLKKDMKGDFLEETPRSVDVSNKHSHVEAVEGITNSERNACREVVFAEKIKVHFSEQSSVNENEDLPKTKLGASQVSVTADQLVGDPPVMEDSCIDAKFTTIAKDGISQSNSSDGSTNLTSTKLYSGNMVSEASASFPSSDFTSDSGEISSFSEKDSGSLQLDSRCGPIDIDTLPVDKVFSERPNSTMEVVEKPDFQKKNKQLLHSDTGTDISPSVSDFAFTAGDQKVDTTVNAGSTHAQHPKEEFRPRVKASSHEVEKEWRPKSAKGARVERPKSLSNKPFTSNKLQTVSSSLQSTIPLSEPAHLTEKSGLDIESATSSDSYDYDAQRARMKEIAAQRAQQLQREEEERTKEQKAKALAKLEELNRRTVAAVAQCSNVFNSESSKEVQNADLVQLEMHAPVSTQIESNESIAVLRPAGHMKNEQAKGVLNSDLEPNLVTNSPILSKFPDESAELYQANETRSQPEDMHKSSEQEHINSKVPHPRYRSKPFVSLPKHTSRQPNSAKDMELEKADYVTGVSDQRIDDKPMLTLSSPDDITVEGSGKKLLAGQLGQPMPFRKKKSSRNPKSRPKADFEDNSMSYEATAESNDLPDEVMKGDDNPSAGMVAVKNTVVPSSSVMNTKVNESILSEEISTTVWKDISQGHEEQSKGTGEVQVKRISQKHQQAKRPLRDRVSQDIRADKHSIGEGMIWAPVRSNANNNGGGLRLNDDVVADTSSVGMDEEMNNQQLTKAKRAELERYTPKAVMKQHAQNQHASEPVLSTGEMSSIQHENEIMPQSSLSSMPRASAEHNQRQMPYPNNQQTNYRSEGRQHEFANKSGRFQASWRQRGSVAEQATNDVKEALVHSTDDSHAPLRLERETRGRVFESRHQEQRSQSKQQRSRHVGVDWGSEQTYFRKPGKFQQEARPSSPQTNHQYHAVPIHENDHQAVAITEEITEVAVHSSISLSTGRHHGNPEKFQHIAKNIVKPLGHAVSGNIEVVNEATPNPKLGRDQQKPDKPAAFSPRSRGPLINQGHDFEESHGREHQNKFSHAPSRTVPFQASKARRSFSQGNESEIVHPHSSSQNYNAVVSSANVQDALPRLSERASEKVPSALQFGASAPQHAKGGSSFDTHGREKNTFRISQEHSKHPQTNRQQGFYAAFDREQRDGSNTYRQRSGFGQLEHKGSGSYDKPQLTSEEHEPYQEPRSNTSVSHKQHRAALIDKDTELNTSRHYVRSDSSREQRSSSEVNNRQLASVTHQHPSKNSQQVEHSVAVNNRHQASGPHQHPSKSSQQVEHSAASGTRYDNDRKIHRSQWGGEGGGTPSLRGREHGLPRRGKFGGGVNARGTEFESNKMHPAKQPLVVGGIGVTSQAEVR</sequence>
<evidence type="ECO:0000313" key="2">
    <source>
        <dbReference type="Proteomes" id="UP001162992"/>
    </source>
</evidence>
<protein>
    <submittedName>
        <fullName evidence="1">Uncharacterized protein</fullName>
    </submittedName>
</protein>
<keyword evidence="2" id="KW-1185">Reference proteome</keyword>
<reference evidence="2" key="1">
    <citation type="journal article" date="2024" name="Proc. Natl. Acad. Sci. U.S.A.">
        <title>Extraordinary preservation of gene collinearity over three hundred million years revealed in homosporous lycophytes.</title>
        <authorList>
            <person name="Li C."/>
            <person name="Wickell D."/>
            <person name="Kuo L.Y."/>
            <person name="Chen X."/>
            <person name="Nie B."/>
            <person name="Liao X."/>
            <person name="Peng D."/>
            <person name="Ji J."/>
            <person name="Jenkins J."/>
            <person name="Williams M."/>
            <person name="Shu S."/>
            <person name="Plott C."/>
            <person name="Barry K."/>
            <person name="Rajasekar S."/>
            <person name="Grimwood J."/>
            <person name="Han X."/>
            <person name="Sun S."/>
            <person name="Hou Z."/>
            <person name="He W."/>
            <person name="Dai G."/>
            <person name="Sun C."/>
            <person name="Schmutz J."/>
            <person name="Leebens-Mack J.H."/>
            <person name="Li F.W."/>
            <person name="Wang L."/>
        </authorList>
    </citation>
    <scope>NUCLEOTIDE SEQUENCE [LARGE SCALE GENOMIC DNA]</scope>
    <source>
        <strain evidence="2">cv. PW_Plant_1</strain>
    </source>
</reference>
<accession>A0ACC2EHA8</accession>
<dbReference type="Proteomes" id="UP001162992">
    <property type="component" value="Chromosome 2"/>
</dbReference>
<proteinExistence type="predicted"/>
<comment type="caution">
    <text evidence="1">The sequence shown here is derived from an EMBL/GenBank/DDBJ whole genome shotgun (WGS) entry which is preliminary data.</text>
</comment>
<dbReference type="EMBL" id="CM055093">
    <property type="protein sequence ID" value="KAJ7565837.1"/>
    <property type="molecule type" value="Genomic_DNA"/>
</dbReference>
<evidence type="ECO:0000313" key="1">
    <source>
        <dbReference type="EMBL" id="KAJ7565837.1"/>
    </source>
</evidence>
<name>A0ACC2EHA8_DIPCM</name>